<dbReference type="SUPFAM" id="SSF51395">
    <property type="entry name" value="FMN-linked oxidoreductases"/>
    <property type="match status" value="1"/>
</dbReference>
<dbReference type="Pfam" id="PF04898">
    <property type="entry name" value="Glu_syn_central"/>
    <property type="match status" value="1"/>
</dbReference>
<name>A0A5J4PB41_9ZZZZ</name>
<dbReference type="InterPro" id="IPR013785">
    <property type="entry name" value="Aldolase_TIM"/>
</dbReference>
<gene>
    <name evidence="2" type="ORF">EZS27_042135</name>
</gene>
<dbReference type="InterPro" id="IPR006982">
    <property type="entry name" value="Glu_synth_centr_N"/>
</dbReference>
<proteinExistence type="predicted"/>
<sequence>YMAFAILNELVDKKEIQLDYVTAEKNYIKAVCKGLYKIMSKMCISTIRSYRGAKIFEAFGFTFFRSKMSCAKSSIE</sequence>
<organism evidence="2">
    <name type="scientific">termite gut metagenome</name>
    <dbReference type="NCBI Taxonomy" id="433724"/>
    <lineage>
        <taxon>unclassified sequences</taxon>
        <taxon>metagenomes</taxon>
        <taxon>organismal metagenomes</taxon>
    </lineage>
</organism>
<dbReference type="AlphaFoldDB" id="A0A5J4PB41"/>
<feature type="domain" description="Glutamate synthase central-N" evidence="1">
    <location>
        <begin position="1"/>
        <end position="61"/>
    </location>
</feature>
<dbReference type="GO" id="GO:0015930">
    <property type="term" value="F:glutamate synthase activity"/>
    <property type="evidence" value="ECO:0007669"/>
    <property type="project" value="InterPro"/>
</dbReference>
<evidence type="ECO:0000259" key="1">
    <source>
        <dbReference type="Pfam" id="PF04898"/>
    </source>
</evidence>
<evidence type="ECO:0000313" key="2">
    <source>
        <dbReference type="EMBL" id="KAA6306208.1"/>
    </source>
</evidence>
<dbReference type="EMBL" id="SNRY01010089">
    <property type="protein sequence ID" value="KAA6306208.1"/>
    <property type="molecule type" value="Genomic_DNA"/>
</dbReference>
<reference evidence="2" key="1">
    <citation type="submission" date="2019-03" db="EMBL/GenBank/DDBJ databases">
        <title>Single cell metagenomics reveals metabolic interactions within the superorganism composed of flagellate Streblomastix strix and complex community of Bacteroidetes bacteria on its surface.</title>
        <authorList>
            <person name="Treitli S.C."/>
            <person name="Kolisko M."/>
            <person name="Husnik F."/>
            <person name="Keeling P."/>
            <person name="Hampl V."/>
        </authorList>
    </citation>
    <scope>NUCLEOTIDE SEQUENCE</scope>
    <source>
        <strain evidence="2">STM</strain>
    </source>
</reference>
<feature type="non-terminal residue" evidence="2">
    <location>
        <position position="1"/>
    </location>
</feature>
<protein>
    <recommendedName>
        <fullName evidence="1">Glutamate synthase central-N domain-containing protein</fullName>
    </recommendedName>
</protein>
<accession>A0A5J4PB41</accession>
<dbReference type="Gene3D" id="3.20.20.70">
    <property type="entry name" value="Aldolase class I"/>
    <property type="match status" value="1"/>
</dbReference>
<comment type="caution">
    <text evidence="2">The sequence shown here is derived from an EMBL/GenBank/DDBJ whole genome shotgun (WGS) entry which is preliminary data.</text>
</comment>